<dbReference type="PANTHER" id="PTHR14499">
    <property type="entry name" value="POTASSIUM CHANNEL TETRAMERIZATION DOMAIN-CONTAINING"/>
    <property type="match status" value="1"/>
</dbReference>
<accession>A0ABM0MGY0</accession>
<protein>
    <submittedName>
        <fullName evidence="3">BTB/POZ domain-containing protein KCTD6-like</fullName>
    </submittedName>
</protein>
<proteinExistence type="predicted"/>
<dbReference type="Gene3D" id="3.30.710.10">
    <property type="entry name" value="Potassium Channel Kv1.1, Chain A"/>
    <property type="match status" value="1"/>
</dbReference>
<dbReference type="SUPFAM" id="SSF54695">
    <property type="entry name" value="POZ domain"/>
    <property type="match status" value="1"/>
</dbReference>
<dbReference type="Pfam" id="PF02214">
    <property type="entry name" value="BTB_2"/>
    <property type="match status" value="1"/>
</dbReference>
<reference evidence="3" key="1">
    <citation type="submission" date="2025-08" db="UniProtKB">
        <authorList>
            <consortium name="RefSeq"/>
        </authorList>
    </citation>
    <scope>IDENTIFICATION</scope>
    <source>
        <tissue evidence="3">Testes</tissue>
    </source>
</reference>
<sequence length="262" mass="29746">MSNARMRLSVPDDEIVNLNVGGTLYSTTRSTLTRYPDTMLGAMFSGRMPSLKDAQGNYFIDRNGDMFKYILEFLRNGSLPEDCIDSAALSVEADFYQMVELSEYLSGLATPGHPVTEEFFVVKSTSFFPANETELMSGQSIIYASVDVLKSLPSIKRFYDKHEDVRQRLAKKWQEQEARRSSGLHYYVGAEIPKPKPWQSEVDGLACEHRYDTSIVRINHLEVFKDLTSIGFRLVSTTVHGSAEYEVNYWTFSRVVQNLSSP</sequence>
<organism evidence="2 3">
    <name type="scientific">Saccoglossus kowalevskii</name>
    <name type="common">Acorn worm</name>
    <dbReference type="NCBI Taxonomy" id="10224"/>
    <lineage>
        <taxon>Eukaryota</taxon>
        <taxon>Metazoa</taxon>
        <taxon>Hemichordata</taxon>
        <taxon>Enteropneusta</taxon>
        <taxon>Harrimaniidae</taxon>
        <taxon>Saccoglossus</taxon>
    </lineage>
</organism>
<dbReference type="RefSeq" id="XP_006819271.1">
    <property type="nucleotide sequence ID" value="XM_006819208.1"/>
</dbReference>
<dbReference type="SMART" id="SM00225">
    <property type="entry name" value="BTB"/>
    <property type="match status" value="1"/>
</dbReference>
<evidence type="ECO:0000313" key="3">
    <source>
        <dbReference type="RefSeq" id="XP_006819271.1"/>
    </source>
</evidence>
<keyword evidence="2" id="KW-1185">Reference proteome</keyword>
<dbReference type="InterPro" id="IPR011333">
    <property type="entry name" value="SKP1/BTB/POZ_sf"/>
</dbReference>
<name>A0ABM0MGY0_SACKO</name>
<evidence type="ECO:0000313" key="2">
    <source>
        <dbReference type="Proteomes" id="UP000694865"/>
    </source>
</evidence>
<dbReference type="InterPro" id="IPR000210">
    <property type="entry name" value="BTB/POZ_dom"/>
</dbReference>
<gene>
    <name evidence="3" type="primary">LOC100376526</name>
</gene>
<dbReference type="GeneID" id="100376526"/>
<dbReference type="Proteomes" id="UP000694865">
    <property type="component" value="Unplaced"/>
</dbReference>
<feature type="domain" description="BTB" evidence="1">
    <location>
        <begin position="14"/>
        <end position="113"/>
    </location>
</feature>
<dbReference type="InterPro" id="IPR003131">
    <property type="entry name" value="T1-type_BTB"/>
</dbReference>
<dbReference type="PANTHER" id="PTHR14499:SF136">
    <property type="entry name" value="GH08630P"/>
    <property type="match status" value="1"/>
</dbReference>
<evidence type="ECO:0000259" key="1">
    <source>
        <dbReference type="SMART" id="SM00225"/>
    </source>
</evidence>